<keyword evidence="2" id="KW-1133">Transmembrane helix</keyword>
<reference evidence="3" key="1">
    <citation type="submission" date="2022-11" db="UniProtKB">
        <authorList>
            <consortium name="EnsemblMetazoa"/>
        </authorList>
    </citation>
    <scope>IDENTIFICATION</scope>
</reference>
<evidence type="ECO:0000256" key="2">
    <source>
        <dbReference type="SAM" id="Phobius"/>
    </source>
</evidence>
<evidence type="ECO:0000256" key="1">
    <source>
        <dbReference type="ARBA" id="ARBA00010090"/>
    </source>
</evidence>
<dbReference type="InterPro" id="IPR008405">
    <property type="entry name" value="ApoL"/>
</dbReference>
<dbReference type="PANTHER" id="PTHR14096:SF28">
    <property type="entry name" value="APOLIPOPROTEIN L, 1-RELATED"/>
    <property type="match status" value="1"/>
</dbReference>
<dbReference type="GO" id="GO:0008289">
    <property type="term" value="F:lipid binding"/>
    <property type="evidence" value="ECO:0007669"/>
    <property type="project" value="InterPro"/>
</dbReference>
<dbReference type="EnsemblMetazoa" id="XM_038189434.1">
    <property type="protein sequence ID" value="XP_038045362.1"/>
    <property type="gene ID" value="LOC119719920"/>
</dbReference>
<dbReference type="PANTHER" id="PTHR14096">
    <property type="entry name" value="APOLIPOPROTEIN L"/>
    <property type="match status" value="1"/>
</dbReference>
<dbReference type="GO" id="GO:0005576">
    <property type="term" value="C:extracellular region"/>
    <property type="evidence" value="ECO:0007669"/>
    <property type="project" value="InterPro"/>
</dbReference>
<accession>A0A913Z120</accession>
<comment type="similarity">
    <text evidence="1">Belongs to the apolipoprotein L family.</text>
</comment>
<keyword evidence="2" id="KW-0812">Transmembrane</keyword>
<keyword evidence="2" id="KW-0472">Membrane</keyword>
<dbReference type="RefSeq" id="XP_038045362.1">
    <property type="nucleotide sequence ID" value="XM_038189434.1"/>
</dbReference>
<keyword evidence="4" id="KW-1185">Reference proteome</keyword>
<dbReference type="GO" id="GO:0006869">
    <property type="term" value="P:lipid transport"/>
    <property type="evidence" value="ECO:0007669"/>
    <property type="project" value="InterPro"/>
</dbReference>
<sequence>MQSDENIGEHLVGIQRHLRDLGLHLRSIKLHQDEGENMEKQTLCLTARGHKPRRLPGKKRVVSSKKGKNTKSNLQHRNVNFTFVNINLTNSPLHVGSSSENRYCYGSCGSERQDMVLPPQPANDLDVLEESINDFVQSRETTIQLLYSVERDLIEGDLHVRLAKLKVAGRSTELVGTALVIGGFASSFFTFGTSLILVSVGAGLGAASGLTAVGGVLTEFITSKLTSEQAIRTIEQERIACDNLNAALERMNSTVRHELDAHESVGGVGTANIKRGKASGNTTFEAVSASGSSGRGMAIAGATLAAKVATIPVDPHTLIKSAIDIHKKNVPEIAEVIHNIADELQTQLHEKVGEIRANYGTAVELAVR</sequence>
<evidence type="ECO:0000313" key="3">
    <source>
        <dbReference type="EnsemblMetazoa" id="XP_038045362.1"/>
    </source>
</evidence>
<name>A0A913Z120_PATMI</name>
<dbReference type="AlphaFoldDB" id="A0A913Z120"/>
<evidence type="ECO:0000313" key="4">
    <source>
        <dbReference type="Proteomes" id="UP000887568"/>
    </source>
</evidence>
<feature type="transmembrane region" description="Helical" evidence="2">
    <location>
        <begin position="204"/>
        <end position="222"/>
    </location>
</feature>
<dbReference type="Pfam" id="PF05461">
    <property type="entry name" value="ApoL"/>
    <property type="match status" value="1"/>
</dbReference>
<dbReference type="GO" id="GO:0016020">
    <property type="term" value="C:membrane"/>
    <property type="evidence" value="ECO:0007669"/>
    <property type="project" value="TreeGrafter"/>
</dbReference>
<feature type="transmembrane region" description="Helical" evidence="2">
    <location>
        <begin position="174"/>
        <end position="198"/>
    </location>
</feature>
<dbReference type="GO" id="GO:0042157">
    <property type="term" value="P:lipoprotein metabolic process"/>
    <property type="evidence" value="ECO:0007669"/>
    <property type="project" value="InterPro"/>
</dbReference>
<organism evidence="3 4">
    <name type="scientific">Patiria miniata</name>
    <name type="common">Bat star</name>
    <name type="synonym">Asterina miniata</name>
    <dbReference type="NCBI Taxonomy" id="46514"/>
    <lineage>
        <taxon>Eukaryota</taxon>
        <taxon>Metazoa</taxon>
        <taxon>Echinodermata</taxon>
        <taxon>Eleutherozoa</taxon>
        <taxon>Asterozoa</taxon>
        <taxon>Asteroidea</taxon>
        <taxon>Valvatacea</taxon>
        <taxon>Valvatida</taxon>
        <taxon>Asterinidae</taxon>
        <taxon>Patiria</taxon>
    </lineage>
</organism>
<dbReference type="GeneID" id="119719920"/>
<protein>
    <submittedName>
        <fullName evidence="3">Uncharacterized protein</fullName>
    </submittedName>
</protein>
<dbReference type="Proteomes" id="UP000887568">
    <property type="component" value="Unplaced"/>
</dbReference>
<proteinExistence type="inferred from homology"/>